<proteinExistence type="predicted"/>
<reference evidence="2 3" key="1">
    <citation type="submission" date="2020-06" db="EMBL/GenBank/DDBJ databases">
        <authorList>
            <person name="Li R."/>
            <person name="Bekaert M."/>
        </authorList>
    </citation>
    <scope>NUCLEOTIDE SEQUENCE [LARGE SCALE GENOMIC DNA]</scope>
    <source>
        <strain evidence="3">wild</strain>
    </source>
</reference>
<keyword evidence="3" id="KW-1185">Reference proteome</keyword>
<dbReference type="EMBL" id="CACVKT020006795">
    <property type="protein sequence ID" value="CAC5403569.1"/>
    <property type="molecule type" value="Genomic_DNA"/>
</dbReference>
<dbReference type="OrthoDB" id="6105938at2759"/>
<protein>
    <recommendedName>
        <fullName evidence="4">B box-type domain-containing protein</fullName>
    </recommendedName>
</protein>
<dbReference type="InterPro" id="IPR047153">
    <property type="entry name" value="TRIM45/56/19-like"/>
</dbReference>
<dbReference type="PANTHER" id="PTHR25462">
    <property type="entry name" value="BONUS, ISOFORM C-RELATED"/>
    <property type="match status" value="1"/>
</dbReference>
<evidence type="ECO:0000313" key="2">
    <source>
        <dbReference type="EMBL" id="CAC5403569.1"/>
    </source>
</evidence>
<evidence type="ECO:0000256" key="1">
    <source>
        <dbReference type="SAM" id="Coils"/>
    </source>
</evidence>
<sequence length="308" mass="35576">MVHQCRNVVENDAIAIEVDINIKQNEEIEKIIKELKSEKSFGKVEVGRTKIAMNRKISLNMNRIHIVDLEGNKLKLLKVMASSKPVHCGTCQRRKVNTTADIWCYNYDEGLCTSCSGQHKRFKPTSNHKTTAIKSDKPLIDCFKTECDKHNQQLKLYCPSHLTPCCDECFSTHHLKCTGIKSLASVVEKSKIEKSIHYVGKDINSIFLFFNKMANEKYRNIKKGEQQHKIIKESLSKIRKEINQHLNQLEKKLYKEADTVWDVEKSKLTCLIIEIEEKKKTLKEIQDDLHTVTVHTSKLQSFLGIHQI</sequence>
<gene>
    <name evidence="2" type="ORF">MCOR_37447</name>
</gene>
<dbReference type="AlphaFoldDB" id="A0A6J8D6T8"/>
<dbReference type="Proteomes" id="UP000507470">
    <property type="component" value="Unassembled WGS sequence"/>
</dbReference>
<evidence type="ECO:0008006" key="4">
    <source>
        <dbReference type="Google" id="ProtNLM"/>
    </source>
</evidence>
<keyword evidence="1" id="KW-0175">Coiled coil</keyword>
<dbReference type="PANTHER" id="PTHR25462:SF296">
    <property type="entry name" value="MEIOTIC P26, ISOFORM F"/>
    <property type="match status" value="1"/>
</dbReference>
<feature type="coiled-coil region" evidence="1">
    <location>
        <begin position="232"/>
        <end position="288"/>
    </location>
</feature>
<organism evidence="2 3">
    <name type="scientific">Mytilus coruscus</name>
    <name type="common">Sea mussel</name>
    <dbReference type="NCBI Taxonomy" id="42192"/>
    <lineage>
        <taxon>Eukaryota</taxon>
        <taxon>Metazoa</taxon>
        <taxon>Spiralia</taxon>
        <taxon>Lophotrochozoa</taxon>
        <taxon>Mollusca</taxon>
        <taxon>Bivalvia</taxon>
        <taxon>Autobranchia</taxon>
        <taxon>Pteriomorphia</taxon>
        <taxon>Mytilida</taxon>
        <taxon>Mytiloidea</taxon>
        <taxon>Mytilidae</taxon>
        <taxon>Mytilinae</taxon>
        <taxon>Mytilus</taxon>
    </lineage>
</organism>
<evidence type="ECO:0000313" key="3">
    <source>
        <dbReference type="Proteomes" id="UP000507470"/>
    </source>
</evidence>
<accession>A0A6J8D6T8</accession>
<name>A0A6J8D6T8_MYTCO</name>